<gene>
    <name evidence="2" type="ORF">LRX75_08430</name>
</gene>
<name>A0A9X1NSU7_9HYPH</name>
<keyword evidence="3" id="KW-1185">Reference proteome</keyword>
<feature type="domain" description="AB hydrolase-1" evidence="1">
    <location>
        <begin position="39"/>
        <end position="281"/>
    </location>
</feature>
<keyword evidence="2" id="KW-0378">Hydrolase</keyword>
<dbReference type="Pfam" id="PF12697">
    <property type="entry name" value="Abhydrolase_6"/>
    <property type="match status" value="1"/>
</dbReference>
<evidence type="ECO:0000313" key="3">
    <source>
        <dbReference type="Proteomes" id="UP001139089"/>
    </source>
</evidence>
<dbReference type="InterPro" id="IPR029058">
    <property type="entry name" value="AB_hydrolase_fold"/>
</dbReference>
<evidence type="ECO:0000259" key="1">
    <source>
        <dbReference type="Pfam" id="PF12697"/>
    </source>
</evidence>
<dbReference type="InterPro" id="IPR000073">
    <property type="entry name" value="AB_hydrolase_1"/>
</dbReference>
<dbReference type="GO" id="GO:0016787">
    <property type="term" value="F:hydrolase activity"/>
    <property type="evidence" value="ECO:0007669"/>
    <property type="project" value="UniProtKB-KW"/>
</dbReference>
<dbReference type="PANTHER" id="PTHR43194:SF2">
    <property type="entry name" value="PEROXISOMAL MEMBRANE PROTEIN LPX1"/>
    <property type="match status" value="1"/>
</dbReference>
<sequence>MDRNGIVEHFIRVRDRLTLFAADYPAARPSADGDDTLPVICLPGLSRNSRDFHGFARAISNDRMRPRRVIAIDYRGRGRSNWDPDPSRYQLSVEAGDVVDICGALGIEAAIFVGTSRGGLILHLLPGIAPGLSRANILNDIGPVIEIGGLLAIARYLNDEGRYTSWRAAAAALKMLHGPAFPALRAVDWDEMAQSLYRETDGVILPDFDPALVAPLLELSAETPLADLWPLFDGLREQPLMVIRGETSSLLSQKTVSDMARRHPGLWSLTVPGQGHAPLLHLPGVIAPVADFLATLA</sequence>
<evidence type="ECO:0000313" key="2">
    <source>
        <dbReference type="EMBL" id="MCD7109069.1"/>
    </source>
</evidence>
<dbReference type="Gene3D" id="3.40.50.1820">
    <property type="entry name" value="alpha/beta hydrolase"/>
    <property type="match status" value="1"/>
</dbReference>
<accession>A0A9X1NSU7</accession>
<dbReference type="EMBL" id="JAJOZR010000004">
    <property type="protein sequence ID" value="MCD7109069.1"/>
    <property type="molecule type" value="Genomic_DNA"/>
</dbReference>
<organism evidence="2 3">
    <name type="scientific">Rhizobium quercicola</name>
    <dbReference type="NCBI Taxonomy" id="2901226"/>
    <lineage>
        <taxon>Bacteria</taxon>
        <taxon>Pseudomonadati</taxon>
        <taxon>Pseudomonadota</taxon>
        <taxon>Alphaproteobacteria</taxon>
        <taxon>Hyphomicrobiales</taxon>
        <taxon>Rhizobiaceae</taxon>
        <taxon>Rhizobium/Agrobacterium group</taxon>
        <taxon>Rhizobium</taxon>
    </lineage>
</organism>
<dbReference type="Proteomes" id="UP001139089">
    <property type="component" value="Unassembled WGS sequence"/>
</dbReference>
<protein>
    <submittedName>
        <fullName evidence="2">Alpha/beta hydrolase</fullName>
    </submittedName>
</protein>
<dbReference type="SUPFAM" id="SSF53474">
    <property type="entry name" value="alpha/beta-Hydrolases"/>
    <property type="match status" value="1"/>
</dbReference>
<dbReference type="AlphaFoldDB" id="A0A9X1NSU7"/>
<dbReference type="InterPro" id="IPR050228">
    <property type="entry name" value="Carboxylesterase_BioH"/>
</dbReference>
<dbReference type="PANTHER" id="PTHR43194">
    <property type="entry name" value="HYDROLASE ALPHA/BETA FOLD FAMILY"/>
    <property type="match status" value="1"/>
</dbReference>
<proteinExistence type="predicted"/>
<comment type="caution">
    <text evidence="2">The sequence shown here is derived from an EMBL/GenBank/DDBJ whole genome shotgun (WGS) entry which is preliminary data.</text>
</comment>
<reference evidence="2" key="1">
    <citation type="submission" date="2021-12" db="EMBL/GenBank/DDBJ databases">
        <authorList>
            <person name="Li Y."/>
        </authorList>
    </citation>
    <scope>NUCLEOTIDE SEQUENCE</scope>
    <source>
        <strain evidence="2">DKSPLA3</strain>
    </source>
</reference>
<dbReference type="RefSeq" id="WP_231813436.1">
    <property type="nucleotide sequence ID" value="NZ_JAJOZR010000004.1"/>
</dbReference>